<reference evidence="1 2" key="1">
    <citation type="submission" date="2018-08" db="EMBL/GenBank/DDBJ databases">
        <title>Aeromicrobium sp. M2KJ-4, whole genome shotgun sequence.</title>
        <authorList>
            <person name="Tuo L."/>
        </authorList>
    </citation>
    <scope>NUCLEOTIDE SEQUENCE [LARGE SCALE GENOMIC DNA]</scope>
    <source>
        <strain evidence="1 2">M2KJ-4</strain>
    </source>
</reference>
<dbReference type="AlphaFoldDB" id="A0A371PDT6"/>
<proteinExistence type="predicted"/>
<dbReference type="OrthoDB" id="9798107at2"/>
<name>A0A371PDT6_9ACTN</name>
<evidence type="ECO:0000313" key="2">
    <source>
        <dbReference type="Proteomes" id="UP000265581"/>
    </source>
</evidence>
<dbReference type="Proteomes" id="UP000265581">
    <property type="component" value="Unassembled WGS sequence"/>
</dbReference>
<sequence>MTTGGHAAQRWQSWILEGVAACGGSASPIDVSRQVWSRHRAEIEALGDLLYVWQLELRDAADAMIATGLLASDDDGWTVADGEAARAVAARPAGWSDDEIAVAVEAYVSLLRDRDAARPLRRQEAAARVREHTGRTSVAVDAMFANISAVVQEMGVEFLTAYAPRSNVPRGVRPAVEDALRP</sequence>
<dbReference type="EMBL" id="QUBR01000001">
    <property type="protein sequence ID" value="REK73580.1"/>
    <property type="molecule type" value="Genomic_DNA"/>
</dbReference>
<comment type="caution">
    <text evidence="1">The sequence shown here is derived from an EMBL/GenBank/DDBJ whole genome shotgun (WGS) entry which is preliminary data.</text>
</comment>
<gene>
    <name evidence="1" type="ORF">DX116_08565</name>
</gene>
<dbReference type="RefSeq" id="WP_119703690.1">
    <property type="nucleotide sequence ID" value="NZ_JBHSOI010000001.1"/>
</dbReference>
<keyword evidence="2" id="KW-1185">Reference proteome</keyword>
<accession>A0A371PDT6</accession>
<organism evidence="1 2">
    <name type="scientific">Aeromicrobium endophyticum</name>
    <dbReference type="NCBI Taxonomy" id="2292704"/>
    <lineage>
        <taxon>Bacteria</taxon>
        <taxon>Bacillati</taxon>
        <taxon>Actinomycetota</taxon>
        <taxon>Actinomycetes</taxon>
        <taxon>Propionibacteriales</taxon>
        <taxon>Nocardioidaceae</taxon>
        <taxon>Aeromicrobium</taxon>
    </lineage>
</organism>
<protein>
    <submittedName>
        <fullName evidence="1">Uncharacterized protein</fullName>
    </submittedName>
</protein>
<evidence type="ECO:0000313" key="1">
    <source>
        <dbReference type="EMBL" id="REK73580.1"/>
    </source>
</evidence>